<dbReference type="Proteomes" id="UP000003460">
    <property type="component" value="Unassembled WGS sequence"/>
</dbReference>
<organism evidence="6 7">
    <name type="scientific">Alloprevotella tannerae ATCC 51259</name>
    <dbReference type="NCBI Taxonomy" id="626522"/>
    <lineage>
        <taxon>Bacteria</taxon>
        <taxon>Pseudomonadati</taxon>
        <taxon>Bacteroidota</taxon>
        <taxon>Bacteroidia</taxon>
        <taxon>Bacteroidales</taxon>
        <taxon>Prevotellaceae</taxon>
        <taxon>Alloprevotella</taxon>
    </lineage>
</organism>
<keyword evidence="2 5" id="KW-0808">Transferase</keyword>
<dbReference type="NCBIfam" id="NF003952">
    <property type="entry name" value="PRK05450.1-5"/>
    <property type="match status" value="1"/>
</dbReference>
<dbReference type="EMBL" id="ACIJ02000009">
    <property type="protein sequence ID" value="EEX72658.1"/>
    <property type="molecule type" value="Genomic_DNA"/>
</dbReference>
<evidence type="ECO:0000256" key="1">
    <source>
        <dbReference type="ARBA" id="ARBA00004370"/>
    </source>
</evidence>
<evidence type="ECO:0000313" key="6">
    <source>
        <dbReference type="EMBL" id="EEX72658.1"/>
    </source>
</evidence>
<dbReference type="NCBIfam" id="NF009905">
    <property type="entry name" value="PRK13368.1"/>
    <property type="match status" value="1"/>
</dbReference>
<keyword evidence="7" id="KW-1185">Reference proteome</keyword>
<dbReference type="PANTHER" id="PTHR42866">
    <property type="entry name" value="3-DEOXY-MANNO-OCTULOSONATE CYTIDYLYLTRANSFERASE"/>
    <property type="match status" value="1"/>
</dbReference>
<gene>
    <name evidence="5 6" type="primary">kdsB</name>
    <name evidence="6" type="ORF">GCWU000325_00426</name>
</gene>
<dbReference type="CDD" id="cd02517">
    <property type="entry name" value="CMP-KDO-Synthetase"/>
    <property type="match status" value="1"/>
</dbReference>
<keyword evidence="3 5" id="KW-0548">Nucleotidyltransferase</keyword>
<dbReference type="HAMAP" id="MF_00057">
    <property type="entry name" value="KdsB"/>
    <property type="match status" value="1"/>
</dbReference>
<comment type="subcellular location">
    <subcellularLocation>
        <location evidence="5">Cytoplasm</location>
    </subcellularLocation>
    <subcellularLocation>
        <location evidence="1">Membrane</location>
    </subcellularLocation>
</comment>
<dbReference type="GO" id="GO:0033468">
    <property type="term" value="P:CMP-keto-3-deoxy-D-manno-octulosonic acid biosynthetic process"/>
    <property type="evidence" value="ECO:0007669"/>
    <property type="project" value="UniProtKB-UniRule"/>
</dbReference>
<dbReference type="PANTHER" id="PTHR42866:SF2">
    <property type="entry name" value="3-DEOXY-MANNO-OCTULOSONATE CYTIDYLYLTRANSFERASE, MITOCHONDRIAL"/>
    <property type="match status" value="1"/>
</dbReference>
<dbReference type="HOGENOM" id="CLU_065038_0_1_10"/>
<name>C9LE03_9BACT</name>
<dbReference type="InterPro" id="IPR004528">
    <property type="entry name" value="KdsB"/>
</dbReference>
<dbReference type="SUPFAM" id="SSF53448">
    <property type="entry name" value="Nucleotide-diphospho-sugar transferases"/>
    <property type="match status" value="1"/>
</dbReference>
<dbReference type="AlphaFoldDB" id="C9LE03"/>
<comment type="caution">
    <text evidence="6">The sequence shown here is derived from an EMBL/GenBank/DDBJ whole genome shotgun (WGS) entry which is preliminary data.</text>
</comment>
<dbReference type="eggNOG" id="COG1212">
    <property type="taxonomic scope" value="Bacteria"/>
</dbReference>
<dbReference type="InterPro" id="IPR003329">
    <property type="entry name" value="Cytidylyl_trans"/>
</dbReference>
<dbReference type="Gene3D" id="3.90.550.10">
    <property type="entry name" value="Spore Coat Polysaccharide Biosynthesis Protein SpsA, Chain A"/>
    <property type="match status" value="1"/>
</dbReference>
<evidence type="ECO:0000313" key="7">
    <source>
        <dbReference type="Proteomes" id="UP000003460"/>
    </source>
</evidence>
<dbReference type="GO" id="GO:0016020">
    <property type="term" value="C:membrane"/>
    <property type="evidence" value="ECO:0007669"/>
    <property type="project" value="UniProtKB-SubCell"/>
</dbReference>
<comment type="catalytic activity">
    <reaction evidence="5">
        <text>3-deoxy-alpha-D-manno-oct-2-ulosonate + CTP = CMP-3-deoxy-beta-D-manno-octulosonate + diphosphate</text>
        <dbReference type="Rhea" id="RHEA:23448"/>
        <dbReference type="ChEBI" id="CHEBI:33019"/>
        <dbReference type="ChEBI" id="CHEBI:37563"/>
        <dbReference type="ChEBI" id="CHEBI:85986"/>
        <dbReference type="ChEBI" id="CHEBI:85987"/>
        <dbReference type="EC" id="2.7.7.38"/>
    </reaction>
</comment>
<dbReference type="Pfam" id="PF02348">
    <property type="entry name" value="CTP_transf_3"/>
    <property type="match status" value="1"/>
</dbReference>
<keyword evidence="5" id="KW-0963">Cytoplasm</keyword>
<dbReference type="GO" id="GO:0008690">
    <property type="term" value="F:3-deoxy-manno-octulosonate cytidylyltransferase activity"/>
    <property type="evidence" value="ECO:0007669"/>
    <property type="project" value="UniProtKB-UniRule"/>
</dbReference>
<evidence type="ECO:0000256" key="3">
    <source>
        <dbReference type="ARBA" id="ARBA00022695"/>
    </source>
</evidence>
<dbReference type="NCBIfam" id="TIGR00466">
    <property type="entry name" value="kdsB"/>
    <property type="match status" value="1"/>
</dbReference>
<dbReference type="UniPathway" id="UPA00358">
    <property type="reaction ID" value="UER00476"/>
</dbReference>
<comment type="similarity">
    <text evidence="5">Belongs to the KdsB family.</text>
</comment>
<proteinExistence type="inferred from homology"/>
<dbReference type="FunFam" id="3.90.550.10:FF:000011">
    <property type="entry name" value="3-deoxy-manno-octulosonate cytidylyltransferase"/>
    <property type="match status" value="1"/>
</dbReference>
<sequence>MTKMKAIAIIPARYSSTRFPGKPLALLGGKPIIERVYERVAQVIEDVYVATDDQRIFDAVEAFGGNVVMTSTAHKSGTDRCCEAFNKIAKTADVVINIQGDEPFIAAPQLQAILQCFDDPSADIATLVQPFQKNDSFVALADPNSPKVVLDNHNFALYFSRSIIPYQRNLPQAEWLTHHAYYRHVGIYAFRPAVLRALTQLSVSSLESCESLEQLRWLQAGYRIKVAETQISTIGIDTPEDLKQAEIFLTQHVNR</sequence>
<reference evidence="6" key="1">
    <citation type="submission" date="2009-09" db="EMBL/GenBank/DDBJ databases">
        <authorList>
            <person name="Weinstock G."/>
            <person name="Sodergren E."/>
            <person name="Clifton S."/>
            <person name="Fulton L."/>
            <person name="Fulton B."/>
            <person name="Courtney L."/>
            <person name="Fronick C."/>
            <person name="Harrison M."/>
            <person name="Strong C."/>
            <person name="Farmer C."/>
            <person name="Delahaunty K."/>
            <person name="Markovic C."/>
            <person name="Hall O."/>
            <person name="Minx P."/>
            <person name="Tomlinson C."/>
            <person name="Mitreva M."/>
            <person name="Nelson J."/>
            <person name="Hou S."/>
            <person name="Wollam A."/>
            <person name="Pepin K.H."/>
            <person name="Johnson M."/>
            <person name="Bhonagiri V."/>
            <person name="Nash W.E."/>
            <person name="Warren W."/>
            <person name="Chinwalla A."/>
            <person name="Mardis E.R."/>
            <person name="Wilson R.K."/>
        </authorList>
    </citation>
    <scope>NUCLEOTIDE SEQUENCE [LARGE SCALE GENOMIC DNA]</scope>
    <source>
        <strain evidence="6">ATCC 51259</strain>
    </source>
</reference>
<evidence type="ECO:0000256" key="5">
    <source>
        <dbReference type="HAMAP-Rule" id="MF_00057"/>
    </source>
</evidence>
<comment type="function">
    <text evidence="5">Activates KDO (a required 8-carbon sugar) for incorporation into bacterial lipopolysaccharide in Gram-negative bacteria.</text>
</comment>
<protein>
    <recommendedName>
        <fullName evidence="5">3-deoxy-manno-octulosonate cytidylyltransferase</fullName>
        <ecNumber evidence="5">2.7.7.38</ecNumber>
    </recommendedName>
    <alternativeName>
        <fullName evidence="5">CMP-2-keto-3-deoxyoctulosonic acid synthase</fullName>
        <shortName evidence="5">CKS</shortName>
        <shortName evidence="5">CMP-KDO synthase</shortName>
    </alternativeName>
</protein>
<keyword evidence="4 5" id="KW-0448">Lipopolysaccharide biosynthesis</keyword>
<dbReference type="NCBIfam" id="NF003950">
    <property type="entry name" value="PRK05450.1-3"/>
    <property type="match status" value="1"/>
</dbReference>
<evidence type="ECO:0000256" key="2">
    <source>
        <dbReference type="ARBA" id="ARBA00022679"/>
    </source>
</evidence>
<dbReference type="InterPro" id="IPR029044">
    <property type="entry name" value="Nucleotide-diphossugar_trans"/>
</dbReference>
<evidence type="ECO:0000256" key="4">
    <source>
        <dbReference type="ARBA" id="ARBA00022985"/>
    </source>
</evidence>
<dbReference type="GO" id="GO:0009103">
    <property type="term" value="P:lipopolysaccharide biosynthetic process"/>
    <property type="evidence" value="ECO:0007669"/>
    <property type="project" value="UniProtKB-UniRule"/>
</dbReference>
<accession>C9LE03</accession>
<comment type="pathway">
    <text evidence="5">Nucleotide-sugar biosynthesis; CMP-3-deoxy-D-manno-octulosonate biosynthesis; CMP-3-deoxy-D-manno-octulosonate from 3-deoxy-D-manno-octulosonate and CTP: step 1/1.</text>
</comment>
<dbReference type="EC" id="2.7.7.38" evidence="5"/>
<dbReference type="STRING" id="626522.GCWU000325_00426"/>
<dbReference type="GO" id="GO:0005829">
    <property type="term" value="C:cytosol"/>
    <property type="evidence" value="ECO:0007669"/>
    <property type="project" value="TreeGrafter"/>
</dbReference>